<organism evidence="1">
    <name type="scientific">termite gut metagenome</name>
    <dbReference type="NCBI Taxonomy" id="433724"/>
    <lineage>
        <taxon>unclassified sequences</taxon>
        <taxon>metagenomes</taxon>
        <taxon>organismal metagenomes</taxon>
    </lineage>
</organism>
<comment type="caution">
    <text evidence="1">The sequence shown here is derived from an EMBL/GenBank/DDBJ whole genome shotgun (WGS) entry which is preliminary data.</text>
</comment>
<gene>
    <name evidence="1" type="ORF">EZS27_033273</name>
</gene>
<sequence length="45" mass="5057">NAEVAEFTVKEEAKATKRLVKDLGLPLETNIGGRDKKDVIRKEVF</sequence>
<accession>A0A5J4Q4G4</accession>
<name>A0A5J4Q4G4_9ZZZZ</name>
<protein>
    <submittedName>
        <fullName evidence="1">Uncharacterized protein</fullName>
    </submittedName>
</protein>
<dbReference type="AlphaFoldDB" id="A0A5J4Q4G4"/>
<reference evidence="1" key="1">
    <citation type="submission" date="2019-03" db="EMBL/GenBank/DDBJ databases">
        <title>Single cell metagenomics reveals metabolic interactions within the superorganism composed of flagellate Streblomastix strix and complex community of Bacteroidetes bacteria on its surface.</title>
        <authorList>
            <person name="Treitli S.C."/>
            <person name="Kolisko M."/>
            <person name="Husnik F."/>
            <person name="Keeling P."/>
            <person name="Hampl V."/>
        </authorList>
    </citation>
    <scope>NUCLEOTIDE SEQUENCE</scope>
    <source>
        <strain evidence="1">STM</strain>
    </source>
</reference>
<proteinExistence type="predicted"/>
<evidence type="ECO:0000313" key="1">
    <source>
        <dbReference type="EMBL" id="KAA6316412.1"/>
    </source>
</evidence>
<dbReference type="EMBL" id="SNRY01004891">
    <property type="protein sequence ID" value="KAA6316412.1"/>
    <property type="molecule type" value="Genomic_DNA"/>
</dbReference>
<feature type="non-terminal residue" evidence="1">
    <location>
        <position position="1"/>
    </location>
</feature>